<dbReference type="EMBL" id="FPBV01000025">
    <property type="protein sequence ID" value="SFV04710.1"/>
    <property type="molecule type" value="Genomic_DNA"/>
</dbReference>
<keyword evidence="5 7" id="KW-1133">Transmembrane helix</keyword>
<comment type="subcellular location">
    <subcellularLocation>
        <location evidence="1 7">Cell membrane</location>
        <topology evidence="1 7">Multi-pass membrane protein</topology>
    </subcellularLocation>
</comment>
<proteinExistence type="inferred from homology"/>
<dbReference type="Pfam" id="PF00528">
    <property type="entry name" value="BPD_transp_1"/>
    <property type="match status" value="1"/>
</dbReference>
<keyword evidence="6 7" id="KW-0472">Membrane</keyword>
<evidence type="ECO:0000256" key="1">
    <source>
        <dbReference type="ARBA" id="ARBA00004651"/>
    </source>
</evidence>
<evidence type="ECO:0000256" key="6">
    <source>
        <dbReference type="ARBA" id="ARBA00023136"/>
    </source>
</evidence>
<dbReference type="GO" id="GO:0005886">
    <property type="term" value="C:plasma membrane"/>
    <property type="evidence" value="ECO:0007669"/>
    <property type="project" value="UniProtKB-SubCell"/>
</dbReference>
<dbReference type="PANTHER" id="PTHR43744">
    <property type="entry name" value="ABC TRANSPORTER PERMEASE PROTEIN MG189-RELATED-RELATED"/>
    <property type="match status" value="1"/>
</dbReference>
<organism evidence="9 10">
    <name type="scientific">Alicyclobacillus macrosporangiidus</name>
    <dbReference type="NCBI Taxonomy" id="392015"/>
    <lineage>
        <taxon>Bacteria</taxon>
        <taxon>Bacillati</taxon>
        <taxon>Bacillota</taxon>
        <taxon>Bacilli</taxon>
        <taxon>Bacillales</taxon>
        <taxon>Alicyclobacillaceae</taxon>
        <taxon>Alicyclobacillus</taxon>
    </lineage>
</organism>
<dbReference type="InterPro" id="IPR035906">
    <property type="entry name" value="MetI-like_sf"/>
</dbReference>
<evidence type="ECO:0000256" key="7">
    <source>
        <dbReference type="RuleBase" id="RU363032"/>
    </source>
</evidence>
<dbReference type="GO" id="GO:0055085">
    <property type="term" value="P:transmembrane transport"/>
    <property type="evidence" value="ECO:0007669"/>
    <property type="project" value="InterPro"/>
</dbReference>
<evidence type="ECO:0000313" key="10">
    <source>
        <dbReference type="Proteomes" id="UP000183508"/>
    </source>
</evidence>
<feature type="domain" description="ABC transmembrane type-1" evidence="8">
    <location>
        <begin position="67"/>
        <end position="258"/>
    </location>
</feature>
<sequence>MVALIKRVLLYGLAAALLVFTGYPFLYMLATSFKTQQQFFQSPFSLFTSINLTNYSSVFQMGLSRYFVNSVIISFTSVFLVVLLAALASYPLSRMKFRLNKPLFLLFVSGMMLPVHATLIPTFILTNHLGLYDRLIALVGPYVAFSLPISIFILTQFMKEIPDALEEAARIDGTTDFGVFWRIVLPMSGPALSTVVIYNFIHIWMEFIFALVLINSPENMTLPLGLQKFYGEFSVNVPGLMAALTLATVPVLAVYLVSQEKVIKGLAGGALKG</sequence>
<dbReference type="Proteomes" id="UP000183508">
    <property type="component" value="Unassembled WGS sequence"/>
</dbReference>
<evidence type="ECO:0000256" key="4">
    <source>
        <dbReference type="ARBA" id="ARBA00022692"/>
    </source>
</evidence>
<dbReference type="OrthoDB" id="31780at2"/>
<evidence type="ECO:0000256" key="2">
    <source>
        <dbReference type="ARBA" id="ARBA00022448"/>
    </source>
</evidence>
<accession>A0A1I7L4S6</accession>
<feature type="transmembrane region" description="Helical" evidence="7">
    <location>
        <begin position="195"/>
        <end position="215"/>
    </location>
</feature>
<dbReference type="AlphaFoldDB" id="A0A1I7L4S6"/>
<dbReference type="SUPFAM" id="SSF161098">
    <property type="entry name" value="MetI-like"/>
    <property type="match status" value="1"/>
</dbReference>
<evidence type="ECO:0000256" key="5">
    <source>
        <dbReference type="ARBA" id="ARBA00022989"/>
    </source>
</evidence>
<evidence type="ECO:0000259" key="8">
    <source>
        <dbReference type="PROSITE" id="PS50928"/>
    </source>
</evidence>
<dbReference type="STRING" id="392015.SAMN05421543_1255"/>
<dbReference type="Gene3D" id="1.10.3720.10">
    <property type="entry name" value="MetI-like"/>
    <property type="match status" value="1"/>
</dbReference>
<name>A0A1I7L4S6_9BACL</name>
<feature type="transmembrane region" description="Helical" evidence="7">
    <location>
        <begin position="9"/>
        <end position="30"/>
    </location>
</feature>
<keyword evidence="4 7" id="KW-0812">Transmembrane</keyword>
<keyword evidence="3" id="KW-1003">Cell membrane</keyword>
<evidence type="ECO:0000256" key="3">
    <source>
        <dbReference type="ARBA" id="ARBA00022475"/>
    </source>
</evidence>
<comment type="similarity">
    <text evidence="7">Belongs to the binding-protein-dependent transport system permease family.</text>
</comment>
<feature type="transmembrane region" description="Helical" evidence="7">
    <location>
        <begin position="136"/>
        <end position="155"/>
    </location>
</feature>
<gene>
    <name evidence="9" type="ORF">SAMN05421543_1255</name>
</gene>
<dbReference type="PROSITE" id="PS50928">
    <property type="entry name" value="ABC_TM1"/>
    <property type="match status" value="1"/>
</dbReference>
<keyword evidence="10" id="KW-1185">Reference proteome</keyword>
<feature type="transmembrane region" description="Helical" evidence="7">
    <location>
        <begin position="235"/>
        <end position="257"/>
    </location>
</feature>
<dbReference type="CDD" id="cd06261">
    <property type="entry name" value="TM_PBP2"/>
    <property type="match status" value="1"/>
</dbReference>
<reference evidence="10" key="1">
    <citation type="submission" date="2016-10" db="EMBL/GenBank/DDBJ databases">
        <authorList>
            <person name="Varghese N."/>
        </authorList>
    </citation>
    <scope>NUCLEOTIDE SEQUENCE [LARGE SCALE GENOMIC DNA]</scope>
    <source>
        <strain evidence="10">DSM 17980</strain>
    </source>
</reference>
<keyword evidence="2 7" id="KW-0813">Transport</keyword>
<dbReference type="RefSeq" id="WP_074955780.1">
    <property type="nucleotide sequence ID" value="NZ_FPBV01000025.1"/>
</dbReference>
<protein>
    <submittedName>
        <fullName evidence="9">Raffinose/stachyose/melibiose transport system permease protein</fullName>
    </submittedName>
</protein>
<evidence type="ECO:0000313" key="9">
    <source>
        <dbReference type="EMBL" id="SFV04710.1"/>
    </source>
</evidence>
<dbReference type="PANTHER" id="PTHR43744:SF12">
    <property type="entry name" value="ABC TRANSPORTER PERMEASE PROTEIN MG189-RELATED"/>
    <property type="match status" value="1"/>
</dbReference>
<dbReference type="InterPro" id="IPR000515">
    <property type="entry name" value="MetI-like"/>
</dbReference>
<feature type="transmembrane region" description="Helical" evidence="7">
    <location>
        <begin position="66"/>
        <end position="90"/>
    </location>
</feature>
<feature type="transmembrane region" description="Helical" evidence="7">
    <location>
        <begin position="102"/>
        <end position="124"/>
    </location>
</feature>